<protein>
    <submittedName>
        <fullName evidence="1">Uncharacterized protein</fullName>
    </submittedName>
</protein>
<evidence type="ECO:0000313" key="1">
    <source>
        <dbReference type="EMBL" id="KAH3865299.1"/>
    </source>
</evidence>
<sequence length="53" mass="5178">MVVAVAVTAAVAVEVDDCIPAEIVSEAHVCFVSVMGNSAADTVAAAVAVVFSA</sequence>
<proteinExistence type="predicted"/>
<gene>
    <name evidence="1" type="ORF">DPMN_028338</name>
</gene>
<dbReference type="AlphaFoldDB" id="A0A9D4LWZ9"/>
<organism evidence="1 2">
    <name type="scientific">Dreissena polymorpha</name>
    <name type="common">Zebra mussel</name>
    <name type="synonym">Mytilus polymorpha</name>
    <dbReference type="NCBI Taxonomy" id="45954"/>
    <lineage>
        <taxon>Eukaryota</taxon>
        <taxon>Metazoa</taxon>
        <taxon>Spiralia</taxon>
        <taxon>Lophotrochozoa</taxon>
        <taxon>Mollusca</taxon>
        <taxon>Bivalvia</taxon>
        <taxon>Autobranchia</taxon>
        <taxon>Heteroconchia</taxon>
        <taxon>Euheterodonta</taxon>
        <taxon>Imparidentia</taxon>
        <taxon>Neoheterodontei</taxon>
        <taxon>Myida</taxon>
        <taxon>Dreissenoidea</taxon>
        <taxon>Dreissenidae</taxon>
        <taxon>Dreissena</taxon>
    </lineage>
</organism>
<reference evidence="1" key="2">
    <citation type="submission" date="2020-11" db="EMBL/GenBank/DDBJ databases">
        <authorList>
            <person name="McCartney M.A."/>
            <person name="Auch B."/>
            <person name="Kono T."/>
            <person name="Mallez S."/>
            <person name="Becker A."/>
            <person name="Gohl D.M."/>
            <person name="Silverstein K.A.T."/>
            <person name="Koren S."/>
            <person name="Bechman K.B."/>
            <person name="Herman A."/>
            <person name="Abrahante J.E."/>
            <person name="Garbe J."/>
        </authorList>
    </citation>
    <scope>NUCLEOTIDE SEQUENCE</scope>
    <source>
        <strain evidence="1">Duluth1</strain>
        <tissue evidence="1">Whole animal</tissue>
    </source>
</reference>
<dbReference type="Proteomes" id="UP000828390">
    <property type="component" value="Unassembled WGS sequence"/>
</dbReference>
<dbReference type="EMBL" id="JAIWYP010000002">
    <property type="protein sequence ID" value="KAH3865299.1"/>
    <property type="molecule type" value="Genomic_DNA"/>
</dbReference>
<reference evidence="1" key="1">
    <citation type="journal article" date="2019" name="bioRxiv">
        <title>The Genome of the Zebra Mussel, Dreissena polymorpha: A Resource for Invasive Species Research.</title>
        <authorList>
            <person name="McCartney M.A."/>
            <person name="Auch B."/>
            <person name="Kono T."/>
            <person name="Mallez S."/>
            <person name="Zhang Y."/>
            <person name="Obille A."/>
            <person name="Becker A."/>
            <person name="Abrahante J.E."/>
            <person name="Garbe J."/>
            <person name="Badalamenti J.P."/>
            <person name="Herman A."/>
            <person name="Mangelson H."/>
            <person name="Liachko I."/>
            <person name="Sullivan S."/>
            <person name="Sone E.D."/>
            <person name="Koren S."/>
            <person name="Silverstein K.A.T."/>
            <person name="Beckman K.B."/>
            <person name="Gohl D.M."/>
        </authorList>
    </citation>
    <scope>NUCLEOTIDE SEQUENCE</scope>
    <source>
        <strain evidence="1">Duluth1</strain>
        <tissue evidence="1">Whole animal</tissue>
    </source>
</reference>
<evidence type="ECO:0000313" key="2">
    <source>
        <dbReference type="Proteomes" id="UP000828390"/>
    </source>
</evidence>
<comment type="caution">
    <text evidence="1">The sequence shown here is derived from an EMBL/GenBank/DDBJ whole genome shotgun (WGS) entry which is preliminary data.</text>
</comment>
<name>A0A9D4LWZ9_DREPO</name>
<accession>A0A9D4LWZ9</accession>
<keyword evidence="2" id="KW-1185">Reference proteome</keyword>